<name>A0A2Z5JLL3_STRAR</name>
<dbReference type="Gene3D" id="3.90.1150.10">
    <property type="entry name" value="Aspartate Aminotransferase, domain 1"/>
    <property type="match status" value="1"/>
</dbReference>
<dbReference type="Pfam" id="PF12897">
    <property type="entry name" value="Asp_aminotransf"/>
    <property type="match status" value="1"/>
</dbReference>
<reference evidence="2 3" key="1">
    <citation type="journal article" date="2018" name="Front. Microbiol.">
        <title>Genome Sequencing of Streptomyces atratus SCSIOZH16 and Activation Production of Nocardamine via Metabolic Engineering.</title>
        <authorList>
            <person name="Li Y."/>
            <person name="Zhang C."/>
            <person name="Liu C."/>
            <person name="Ju J."/>
            <person name="Ma J."/>
        </authorList>
    </citation>
    <scope>NUCLEOTIDE SEQUENCE [LARGE SCALE GENOMIC DNA]</scope>
    <source>
        <strain evidence="2 3">SCSIO_ZH16</strain>
    </source>
</reference>
<feature type="compositionally biased region" description="Low complexity" evidence="1">
    <location>
        <begin position="79"/>
        <end position="90"/>
    </location>
</feature>
<evidence type="ECO:0000313" key="3">
    <source>
        <dbReference type="Proteomes" id="UP000252698"/>
    </source>
</evidence>
<feature type="region of interest" description="Disordered" evidence="1">
    <location>
        <begin position="57"/>
        <end position="129"/>
    </location>
</feature>
<protein>
    <submittedName>
        <fullName evidence="2">Uncharacterized protein</fullName>
    </submittedName>
</protein>
<dbReference type="EMBL" id="CP027306">
    <property type="protein sequence ID" value="AXE81139.1"/>
    <property type="molecule type" value="Genomic_DNA"/>
</dbReference>
<dbReference type="AlphaFoldDB" id="A0A2Z5JLL3"/>
<feature type="compositionally biased region" description="Basic and acidic residues" evidence="1">
    <location>
        <begin position="69"/>
        <end position="78"/>
    </location>
</feature>
<proteinExistence type="predicted"/>
<dbReference type="KEGG" id="sata:C5746_33985"/>
<dbReference type="Proteomes" id="UP000252698">
    <property type="component" value="Chromosome"/>
</dbReference>
<evidence type="ECO:0000313" key="2">
    <source>
        <dbReference type="EMBL" id="AXE81139.1"/>
    </source>
</evidence>
<organism evidence="2 3">
    <name type="scientific">Streptomyces atratus</name>
    <dbReference type="NCBI Taxonomy" id="1893"/>
    <lineage>
        <taxon>Bacteria</taxon>
        <taxon>Bacillati</taxon>
        <taxon>Actinomycetota</taxon>
        <taxon>Actinomycetes</taxon>
        <taxon>Kitasatosporales</taxon>
        <taxon>Streptomycetaceae</taxon>
        <taxon>Streptomyces</taxon>
    </lineage>
</organism>
<dbReference type="InterPro" id="IPR015422">
    <property type="entry name" value="PyrdxlP-dep_Trfase_small"/>
</dbReference>
<dbReference type="RefSeq" id="WP_114247548.1">
    <property type="nucleotide sequence ID" value="NZ_CP027306.1"/>
</dbReference>
<dbReference type="GO" id="GO:0004069">
    <property type="term" value="F:L-aspartate:2-oxoglutarate aminotransferase activity"/>
    <property type="evidence" value="ECO:0007669"/>
    <property type="project" value="InterPro"/>
</dbReference>
<dbReference type="InterPro" id="IPR024551">
    <property type="entry name" value="AspAT_Ic"/>
</dbReference>
<accession>A0A2Z5JLL3</accession>
<evidence type="ECO:0000256" key="1">
    <source>
        <dbReference type="SAM" id="MobiDB-lite"/>
    </source>
</evidence>
<dbReference type="GeneID" id="95523371"/>
<sequence>MARILDTQLGGSGLATWTSPKGGYFVTFEVPDGCAKPRPPRDGPAVRRRLLALSSGRLVPGRVRPRTGVQERARRDAGSRTPSTPSTFPPVRVMYGAPGGSRSGPGSIQATDPERGSRGTVTRVRARHQ</sequence>
<gene>
    <name evidence="2" type="ORF">C5746_33985</name>
</gene>